<feature type="domain" description="DUF4246" evidence="2">
    <location>
        <begin position="11"/>
        <end position="88"/>
    </location>
</feature>
<dbReference type="AlphaFoldDB" id="A0A1V6RBF9"/>
<comment type="caution">
    <text evidence="3">The sequence shown here is derived from an EMBL/GenBank/DDBJ whole genome shotgun (WGS) entry which is preliminary data.</text>
</comment>
<gene>
    <name evidence="3" type="ORF">PENSOL_c009G05786</name>
</gene>
<organism evidence="3 4">
    <name type="scientific">Penicillium solitum</name>
    <dbReference type="NCBI Taxonomy" id="60172"/>
    <lineage>
        <taxon>Eukaryota</taxon>
        <taxon>Fungi</taxon>
        <taxon>Dikarya</taxon>
        <taxon>Ascomycota</taxon>
        <taxon>Pezizomycotina</taxon>
        <taxon>Eurotiomycetes</taxon>
        <taxon>Eurotiomycetidae</taxon>
        <taxon>Eurotiales</taxon>
        <taxon>Aspergillaceae</taxon>
        <taxon>Penicillium</taxon>
    </lineage>
</organism>
<dbReference type="STRING" id="60172.A0A1V6RBF9"/>
<dbReference type="InterPro" id="IPR025340">
    <property type="entry name" value="DUF4246"/>
</dbReference>
<dbReference type="Pfam" id="PF21666">
    <property type="entry name" value="DUF4246_N"/>
    <property type="match status" value="1"/>
</dbReference>
<protein>
    <submittedName>
        <fullName evidence="3">Uncharacterized protein</fullName>
    </submittedName>
</protein>
<dbReference type="Proteomes" id="UP000191612">
    <property type="component" value="Unassembled WGS sequence"/>
</dbReference>
<reference evidence="4" key="1">
    <citation type="journal article" date="2017" name="Nat. Microbiol.">
        <title>Global analysis of biosynthetic gene clusters reveals vast potential of secondary metabolite production in Penicillium species.</title>
        <authorList>
            <person name="Nielsen J.C."/>
            <person name="Grijseels S."/>
            <person name="Prigent S."/>
            <person name="Ji B."/>
            <person name="Dainat J."/>
            <person name="Nielsen K.F."/>
            <person name="Frisvad J.C."/>
            <person name="Workman M."/>
            <person name="Nielsen J."/>
        </authorList>
    </citation>
    <scope>NUCLEOTIDE SEQUENCE [LARGE SCALE GENOMIC DNA]</scope>
    <source>
        <strain evidence="4">IBT 29525</strain>
    </source>
</reference>
<name>A0A1V6RBF9_9EURO</name>
<feature type="domain" description="DUF4246" evidence="1">
    <location>
        <begin position="99"/>
        <end position="531"/>
    </location>
</feature>
<dbReference type="InterPro" id="IPR049192">
    <property type="entry name" value="DUF4246_C"/>
</dbReference>
<sequence>MSLISNPQLQMPGFNVKLDCQPDKNVVYTGDRGFHNALDDNALEEDCFEDLVTHREVLMMRVMNTITDKPQWDQKVFDDDITTKWRDEIAQSGQDVTPTMMDWIIKELQWKASILKETGYVRVFDVGVIKSDSAVSKEIQQSLKEAVKPLEDMPEKDYHPGSDNKVVDLVHPSMFPVIYGQTRVLPDRAIGLNDCLASVGQGDLVPVPLSENCGPLLYIQHNYDSNDYDSDEQVRVFSDKFQWLPCDVELGDDGSCRIVSYINNAHPVHHKPLYEAVEKIIAQAIPLWNRSLSKFIVPRIEYSQVEYGEHPDPKPVQPEGDDYDRSAFWERYEQWESTRPIIPPEPASFEPRKEMYSADLREQFPDKKLQIIVKLANIELSPDNPEYEGGSWHIEGQLNERICATAIYYYDSENITDNTLAFRQRGMMDMLEILYPQGQFKFLQDVFGFGDDIDGNGTNRDITQDLGAVACKEGRLLTFPNTVQHCVSPFSLVDPSKPGHRKILALFLVDPHRRIISSANVPPQQEDWGHERQNAVNQALASLPVELQNIVQNDLEPMMTLEKAKEYRLELMKERGYRSGKHNENFQAGDFGLCEH</sequence>
<evidence type="ECO:0000313" key="4">
    <source>
        <dbReference type="Proteomes" id="UP000191612"/>
    </source>
</evidence>
<dbReference type="PANTHER" id="PTHR33119">
    <property type="entry name" value="IFI3P"/>
    <property type="match status" value="1"/>
</dbReference>
<dbReference type="PANTHER" id="PTHR33119:SF1">
    <property type="entry name" value="FE2OG DIOXYGENASE DOMAIN-CONTAINING PROTEIN"/>
    <property type="match status" value="1"/>
</dbReference>
<dbReference type="Pfam" id="PF14033">
    <property type="entry name" value="DUF4246"/>
    <property type="match status" value="1"/>
</dbReference>
<dbReference type="InterPro" id="IPR049207">
    <property type="entry name" value="DUF4246_N"/>
</dbReference>
<evidence type="ECO:0000259" key="2">
    <source>
        <dbReference type="Pfam" id="PF21666"/>
    </source>
</evidence>
<evidence type="ECO:0000259" key="1">
    <source>
        <dbReference type="Pfam" id="PF14033"/>
    </source>
</evidence>
<proteinExistence type="predicted"/>
<dbReference type="EMBL" id="MDYO01000009">
    <property type="protein sequence ID" value="OQD98512.1"/>
    <property type="molecule type" value="Genomic_DNA"/>
</dbReference>
<accession>A0A1V6RBF9</accession>
<keyword evidence="4" id="KW-1185">Reference proteome</keyword>
<evidence type="ECO:0000313" key="3">
    <source>
        <dbReference type="EMBL" id="OQD98512.1"/>
    </source>
</evidence>